<evidence type="ECO:0000256" key="3">
    <source>
        <dbReference type="PROSITE-ProRule" id="PRU00023"/>
    </source>
</evidence>
<sequence length="540" mass="59668">MSGQDQLALAEWQRIRRYAVPDRMIAECTEARERGDWRAACEAAEVDVLIDDPTPVADELAGFAPDLLRWHLPRALGGYTTLVTSRRYVLVPHDGVIGPDSTVLVVESPRSLIGSQRLTLQAARWGDVPGDDSYQLSKELLLPAYLWDARHAGELRTAVGGTAERLPGFAPDGSPLPDGMLGAGDDAPARAESVRAETTLAARFAAAGFETGKDFGEQLPPYDNGWNIHNVDPLRVAHDARLLADRFGTGEWTLWIDYYWYIHLTVDGGTPRADWHILDRADLTNPVRLLPRLHTDLTRYPVDLDLIRNGRLTAGDLHPLVRAALFPGVPAAPARPVPPATPARVRCHGAWHEIGVQQGRLTLPGHTEAERQRERAMRAFGGAVTGCFAAEQTWSGTAGRLPKKLRAHREDLWQRMLHGGTRVVRELLEAGMDPNLRDSRGRTLVHRLRSYDHQVLLPLLLAAGADVNARDLEDSTPLYLAVVFQAPAELIIALVEAGADPRTPNQDGMSVLDYLDDVLEYRDEVDPEFEPAVAYLRERA</sequence>
<keyword evidence="1" id="KW-0677">Repeat</keyword>
<dbReference type="EMBL" id="BOMG01000080">
    <property type="protein sequence ID" value="GID58004.1"/>
    <property type="molecule type" value="Genomic_DNA"/>
</dbReference>
<dbReference type="PANTHER" id="PTHR24171:SF8">
    <property type="entry name" value="BRCA1-ASSOCIATED RING DOMAIN PROTEIN 1"/>
    <property type="match status" value="1"/>
</dbReference>
<dbReference type="Gene3D" id="1.25.40.20">
    <property type="entry name" value="Ankyrin repeat-containing domain"/>
    <property type="match status" value="1"/>
</dbReference>
<evidence type="ECO:0000256" key="1">
    <source>
        <dbReference type="ARBA" id="ARBA00022737"/>
    </source>
</evidence>
<protein>
    <recommendedName>
        <fullName evidence="6">Ankyrin</fullName>
    </recommendedName>
</protein>
<dbReference type="SUPFAM" id="SSF48403">
    <property type="entry name" value="Ankyrin repeat"/>
    <property type="match status" value="1"/>
</dbReference>
<dbReference type="PANTHER" id="PTHR24171">
    <property type="entry name" value="ANKYRIN REPEAT DOMAIN-CONTAINING PROTEIN 39-RELATED"/>
    <property type="match status" value="1"/>
</dbReference>
<gene>
    <name evidence="4" type="ORF">Aco03nite_064080</name>
</gene>
<comment type="caution">
    <text evidence="4">The sequence shown here is derived from an EMBL/GenBank/DDBJ whole genome shotgun (WGS) entry which is preliminary data.</text>
</comment>
<evidence type="ECO:0008006" key="6">
    <source>
        <dbReference type="Google" id="ProtNLM"/>
    </source>
</evidence>
<name>A0ABQ3XHN0_9ACTN</name>
<keyword evidence="5" id="KW-1185">Reference proteome</keyword>
<feature type="repeat" description="ANK" evidence="3">
    <location>
        <begin position="440"/>
        <end position="472"/>
    </location>
</feature>
<keyword evidence="2 3" id="KW-0040">ANK repeat</keyword>
<dbReference type="PROSITE" id="PS50088">
    <property type="entry name" value="ANK_REPEAT"/>
    <property type="match status" value="1"/>
</dbReference>
<dbReference type="InterPro" id="IPR036770">
    <property type="entry name" value="Ankyrin_rpt-contain_sf"/>
</dbReference>
<evidence type="ECO:0000313" key="4">
    <source>
        <dbReference type="EMBL" id="GID58004.1"/>
    </source>
</evidence>
<accession>A0ABQ3XHN0</accession>
<proteinExistence type="predicted"/>
<dbReference type="Pfam" id="PF12796">
    <property type="entry name" value="Ank_2"/>
    <property type="match status" value="1"/>
</dbReference>
<dbReference type="InterPro" id="IPR002110">
    <property type="entry name" value="Ankyrin_rpt"/>
</dbReference>
<organism evidence="4 5">
    <name type="scientific">Actinoplanes couchii</name>
    <dbReference type="NCBI Taxonomy" id="403638"/>
    <lineage>
        <taxon>Bacteria</taxon>
        <taxon>Bacillati</taxon>
        <taxon>Actinomycetota</taxon>
        <taxon>Actinomycetes</taxon>
        <taxon>Micromonosporales</taxon>
        <taxon>Micromonosporaceae</taxon>
        <taxon>Actinoplanes</taxon>
    </lineage>
</organism>
<reference evidence="4 5" key="1">
    <citation type="submission" date="2021-01" db="EMBL/GenBank/DDBJ databases">
        <title>Whole genome shotgun sequence of Actinoplanes couchii NBRC 106145.</title>
        <authorList>
            <person name="Komaki H."/>
            <person name="Tamura T."/>
        </authorList>
    </citation>
    <scope>NUCLEOTIDE SEQUENCE [LARGE SCALE GENOMIC DNA]</scope>
    <source>
        <strain evidence="4 5">NBRC 106145</strain>
    </source>
</reference>
<dbReference type="PROSITE" id="PS50297">
    <property type="entry name" value="ANK_REP_REGION"/>
    <property type="match status" value="1"/>
</dbReference>
<dbReference type="Proteomes" id="UP000612282">
    <property type="component" value="Unassembled WGS sequence"/>
</dbReference>
<dbReference type="RefSeq" id="WP_203801488.1">
    <property type="nucleotide sequence ID" value="NZ_BAAAQE010000019.1"/>
</dbReference>
<evidence type="ECO:0000313" key="5">
    <source>
        <dbReference type="Proteomes" id="UP000612282"/>
    </source>
</evidence>
<evidence type="ECO:0000256" key="2">
    <source>
        <dbReference type="ARBA" id="ARBA00023043"/>
    </source>
</evidence>